<reference evidence="1 2" key="1">
    <citation type="journal article" date="2015" name="Genome Announc.">
        <title>Virulence Factor Genes Detected in the Complete Genome Sequence of Corynebacterium uterequi DSM 45634, Isolated from the Uterus of a Maiden Mare.</title>
        <authorList>
            <person name="Ruckert C."/>
            <person name="Kriete M."/>
            <person name="Jaenicke S."/>
            <person name="Winkler A."/>
            <person name="Tauch A."/>
        </authorList>
    </citation>
    <scope>NUCLEOTIDE SEQUENCE [LARGE SCALE GENOMIC DNA]</scope>
    <source>
        <strain evidence="1 2">DSM 45634</strain>
    </source>
</reference>
<proteinExistence type="predicted"/>
<dbReference type="Pfam" id="PF02452">
    <property type="entry name" value="PemK_toxin"/>
    <property type="match status" value="1"/>
</dbReference>
<sequence length="166" mass="19004">MFFRQRKRHSVEDALKALRSRLGLTESTEPADAARTIATITVHKTEDKARAIVYGADIDGQVEAGEVVWLWVPANPPAERVMLVVGRTLAGDVLGLLISPDERHADEPEWISIGTGYWEPSGHPTWIRLDKLIEVPEHDVRREGLLFPERRFDRLAQELRRRFGWF</sequence>
<dbReference type="RefSeq" id="WP_047259989.1">
    <property type="nucleotide sequence ID" value="NZ_CP011546.1"/>
</dbReference>
<protein>
    <recommendedName>
        <fullName evidence="3">PemK-like protein</fullName>
    </recommendedName>
</protein>
<dbReference type="GO" id="GO:0003677">
    <property type="term" value="F:DNA binding"/>
    <property type="evidence" value="ECO:0007669"/>
    <property type="project" value="InterPro"/>
</dbReference>
<organism evidence="1 2">
    <name type="scientific">Corynebacterium uterequi</name>
    <dbReference type="NCBI Taxonomy" id="1072256"/>
    <lineage>
        <taxon>Bacteria</taxon>
        <taxon>Bacillati</taxon>
        <taxon>Actinomycetota</taxon>
        <taxon>Actinomycetes</taxon>
        <taxon>Mycobacteriales</taxon>
        <taxon>Corynebacteriaceae</taxon>
        <taxon>Corynebacterium</taxon>
    </lineage>
</organism>
<dbReference type="AlphaFoldDB" id="A0A0G3HIA9"/>
<keyword evidence="2" id="KW-1185">Reference proteome</keyword>
<dbReference type="KEGG" id="cut:CUTER_08140"/>
<dbReference type="OrthoDB" id="5184628at2"/>
<dbReference type="PATRIC" id="fig|1072256.5.peg.1607"/>
<name>A0A0G3HIA9_9CORY</name>
<dbReference type="InterPro" id="IPR003477">
    <property type="entry name" value="PemK-like"/>
</dbReference>
<dbReference type="EMBL" id="CP011546">
    <property type="protein sequence ID" value="AKK11613.1"/>
    <property type="molecule type" value="Genomic_DNA"/>
</dbReference>
<gene>
    <name evidence="1" type="ORF">CUTER_08140</name>
</gene>
<dbReference type="Proteomes" id="UP000035548">
    <property type="component" value="Chromosome"/>
</dbReference>
<evidence type="ECO:0000313" key="1">
    <source>
        <dbReference type="EMBL" id="AKK11613.1"/>
    </source>
</evidence>
<reference evidence="2" key="2">
    <citation type="submission" date="2015-05" db="EMBL/GenBank/DDBJ databases">
        <title>Complete genome sequence of Corynebacterium uterequi DSM 45634, isolated from the uterus of a maiden mare.</title>
        <authorList>
            <person name="Ruckert C."/>
            <person name="Albersmeier A."/>
            <person name="Winkler A."/>
            <person name="Tauch A."/>
        </authorList>
    </citation>
    <scope>NUCLEOTIDE SEQUENCE [LARGE SCALE GENOMIC DNA]</scope>
    <source>
        <strain evidence="2">DSM 45634</strain>
    </source>
</reference>
<evidence type="ECO:0000313" key="2">
    <source>
        <dbReference type="Proteomes" id="UP000035548"/>
    </source>
</evidence>
<dbReference type="STRING" id="1072256.CUTER_08140"/>
<accession>A0A0G3HIA9</accession>
<evidence type="ECO:0008006" key="3">
    <source>
        <dbReference type="Google" id="ProtNLM"/>
    </source>
</evidence>